<name>A0A0G4PL53_PENC3</name>
<proteinExistence type="predicted"/>
<dbReference type="Proteomes" id="UP000053732">
    <property type="component" value="Unassembled WGS sequence"/>
</dbReference>
<keyword evidence="2" id="KW-1185">Reference proteome</keyword>
<sequence length="68" mass="7601">MSRQVGCSKARRHCDIVDVRSCRRVLLKASRRVVTTNKGVSTGISIWKAPSFGQTLQSNLLTSLTIRR</sequence>
<reference evidence="1 2" key="1">
    <citation type="journal article" date="2014" name="Nat. Commun.">
        <title>Multiple recent horizontal transfers of a large genomic region in cheese making fungi.</title>
        <authorList>
            <person name="Cheeseman K."/>
            <person name="Ropars J."/>
            <person name="Renault P."/>
            <person name="Dupont J."/>
            <person name="Gouzy J."/>
            <person name="Branca A."/>
            <person name="Abraham A.L."/>
            <person name="Ceppi M."/>
            <person name="Conseiller E."/>
            <person name="Debuchy R."/>
            <person name="Malagnac F."/>
            <person name="Goarin A."/>
            <person name="Silar P."/>
            <person name="Lacoste S."/>
            <person name="Sallet E."/>
            <person name="Bensimon A."/>
            <person name="Giraud T."/>
            <person name="Brygoo Y."/>
        </authorList>
    </citation>
    <scope>NUCLEOTIDE SEQUENCE [LARGE SCALE GENOMIC DNA]</scope>
    <source>
        <strain evidence="2">FM 013</strain>
    </source>
</reference>
<gene>
    <name evidence="1" type="ORF">PCAMFM013_S020g000042</name>
</gene>
<evidence type="ECO:0000313" key="1">
    <source>
        <dbReference type="EMBL" id="CRL26883.1"/>
    </source>
</evidence>
<protein>
    <submittedName>
        <fullName evidence="1">Str. FM013</fullName>
    </submittedName>
</protein>
<evidence type="ECO:0000313" key="2">
    <source>
        <dbReference type="Proteomes" id="UP000053732"/>
    </source>
</evidence>
<organism evidence="1 2">
    <name type="scientific">Penicillium camemberti (strain FM 013)</name>
    <dbReference type="NCBI Taxonomy" id="1429867"/>
    <lineage>
        <taxon>Eukaryota</taxon>
        <taxon>Fungi</taxon>
        <taxon>Dikarya</taxon>
        <taxon>Ascomycota</taxon>
        <taxon>Pezizomycotina</taxon>
        <taxon>Eurotiomycetes</taxon>
        <taxon>Eurotiomycetidae</taxon>
        <taxon>Eurotiales</taxon>
        <taxon>Aspergillaceae</taxon>
        <taxon>Penicillium</taxon>
    </lineage>
</organism>
<dbReference type="AlphaFoldDB" id="A0A0G4PL53"/>
<dbReference type="EMBL" id="HG793153">
    <property type="protein sequence ID" value="CRL26883.1"/>
    <property type="molecule type" value="Genomic_DNA"/>
</dbReference>
<accession>A0A0G4PL53</accession>